<evidence type="ECO:0000313" key="3">
    <source>
        <dbReference type="Proteomes" id="UP000664859"/>
    </source>
</evidence>
<dbReference type="AlphaFoldDB" id="A0A835ZBH6"/>
<dbReference type="Proteomes" id="UP000664859">
    <property type="component" value="Unassembled WGS sequence"/>
</dbReference>
<reference evidence="2" key="1">
    <citation type="submission" date="2021-02" db="EMBL/GenBank/DDBJ databases">
        <title>First Annotated Genome of the Yellow-green Alga Tribonema minus.</title>
        <authorList>
            <person name="Mahan K.M."/>
        </authorList>
    </citation>
    <scope>NUCLEOTIDE SEQUENCE</scope>
    <source>
        <strain evidence="2">UTEX B ZZ1240</strain>
    </source>
</reference>
<proteinExistence type="predicted"/>
<sequence length="519" mass="57936">MQESIVEGVACQGASMRSIVAAPAASGDPAAKESFALCAHWQLARLKRVICCMEDPATHIVKPLHQSICGIIQEDRVEAARKVQLLKEEGSAEARWNKLERLRDEGDKILRQQRAAKRERAALRAEGLHMPVAARRRPRWQRQVDQKKKKLPMHPSHRSVTLVTWLVDRTFTTKGHQLKLLLVTSYDSHQGPHGLTELPRRGYQERLHALDHVVPVVTGVDPGQVLAFSAVTALGQRWSRENAADFAANPPPQGEGVTAQEVSGADYRIWAKSVRNEQGEAQRRGANHWQAYSDALAALADRYIRTGRYQALRAYCTTWGHHANAMWGELLHPARRHQRFSRFRAQQAGIAKMSEKLPVAPIWLQHRPPGWKRVRSRGHRYPRRKRRHRRWRDTHRRPRRIIFFGACGGGGGLLSSTATPMRMPTSACAASTYATCGVADIIPGYVPADQEEEEDIEDEESDEEDDDEEDGDEEDDEEDDEVEGGDGDEGDNGGGDPVDNGEGGGDEKGVDEEGDAIMA</sequence>
<organism evidence="2 3">
    <name type="scientific">Tribonema minus</name>
    <dbReference type="NCBI Taxonomy" id="303371"/>
    <lineage>
        <taxon>Eukaryota</taxon>
        <taxon>Sar</taxon>
        <taxon>Stramenopiles</taxon>
        <taxon>Ochrophyta</taxon>
        <taxon>PX clade</taxon>
        <taxon>Xanthophyceae</taxon>
        <taxon>Tribonematales</taxon>
        <taxon>Tribonemataceae</taxon>
        <taxon>Tribonema</taxon>
    </lineage>
</organism>
<accession>A0A835ZBH6</accession>
<keyword evidence="3" id="KW-1185">Reference proteome</keyword>
<feature type="region of interest" description="Disordered" evidence="1">
    <location>
        <begin position="446"/>
        <end position="519"/>
    </location>
</feature>
<evidence type="ECO:0000256" key="1">
    <source>
        <dbReference type="SAM" id="MobiDB-lite"/>
    </source>
</evidence>
<dbReference type="EMBL" id="JAFCMP010000040">
    <property type="protein sequence ID" value="KAG5190036.1"/>
    <property type="molecule type" value="Genomic_DNA"/>
</dbReference>
<feature type="compositionally biased region" description="Acidic residues" evidence="1">
    <location>
        <begin position="449"/>
        <end position="491"/>
    </location>
</feature>
<gene>
    <name evidence="2" type="ORF">JKP88DRAFT_252505</name>
</gene>
<comment type="caution">
    <text evidence="2">The sequence shown here is derived from an EMBL/GenBank/DDBJ whole genome shotgun (WGS) entry which is preliminary data.</text>
</comment>
<protein>
    <submittedName>
        <fullName evidence="2">Uncharacterized protein</fullName>
    </submittedName>
</protein>
<feature type="compositionally biased region" description="Acidic residues" evidence="1">
    <location>
        <begin position="509"/>
        <end position="519"/>
    </location>
</feature>
<name>A0A835ZBH6_9STRA</name>
<evidence type="ECO:0000313" key="2">
    <source>
        <dbReference type="EMBL" id="KAG5190036.1"/>
    </source>
</evidence>